<dbReference type="Proteomes" id="UP000277204">
    <property type="component" value="Unassembled WGS sequence"/>
</dbReference>
<name>A0A3P7YXJ0_9TREM</name>
<keyword evidence="2" id="KW-1185">Reference proteome</keyword>
<evidence type="ECO:0000313" key="2">
    <source>
        <dbReference type="Proteomes" id="UP000277204"/>
    </source>
</evidence>
<dbReference type="EMBL" id="UZAI01006048">
    <property type="protein sequence ID" value="VDO93476.1"/>
    <property type="molecule type" value="Genomic_DNA"/>
</dbReference>
<organism evidence="1 2">
    <name type="scientific">Schistosoma margrebowiei</name>
    <dbReference type="NCBI Taxonomy" id="48269"/>
    <lineage>
        <taxon>Eukaryota</taxon>
        <taxon>Metazoa</taxon>
        <taxon>Spiralia</taxon>
        <taxon>Lophotrochozoa</taxon>
        <taxon>Platyhelminthes</taxon>
        <taxon>Trematoda</taxon>
        <taxon>Digenea</taxon>
        <taxon>Strigeidida</taxon>
        <taxon>Schistosomatoidea</taxon>
        <taxon>Schistosomatidae</taxon>
        <taxon>Schistosoma</taxon>
    </lineage>
</organism>
<evidence type="ECO:0000313" key="1">
    <source>
        <dbReference type="EMBL" id="VDO93476.1"/>
    </source>
</evidence>
<reference evidence="1 2" key="1">
    <citation type="submission" date="2018-11" db="EMBL/GenBank/DDBJ databases">
        <authorList>
            <consortium name="Pathogen Informatics"/>
        </authorList>
    </citation>
    <scope>NUCLEOTIDE SEQUENCE [LARGE SCALE GENOMIC DNA]</scope>
    <source>
        <strain evidence="1 2">Zambia</strain>
    </source>
</reference>
<proteinExistence type="predicted"/>
<protein>
    <submittedName>
        <fullName evidence="1">Uncharacterized protein</fullName>
    </submittedName>
</protein>
<dbReference type="AlphaFoldDB" id="A0A3P7YXJ0"/>
<sequence>MRELVLPGRFDLVSLNFTVRDVTTELSLYLLIILLLSFSNLK</sequence>
<gene>
    <name evidence="1" type="ORF">SMRZ_LOCUS11077</name>
</gene>
<accession>A0A3P7YXJ0</accession>